<dbReference type="InterPro" id="IPR010708">
    <property type="entry name" value="5'(3')-deoxyribonucleotidase"/>
</dbReference>
<organism evidence="5 6">
    <name type="scientific">Shouchella clausii</name>
    <name type="common">Alkalihalobacillus clausii</name>
    <dbReference type="NCBI Taxonomy" id="79880"/>
    <lineage>
        <taxon>Bacteria</taxon>
        <taxon>Bacillati</taxon>
        <taxon>Bacillota</taxon>
        <taxon>Bacilli</taxon>
        <taxon>Bacillales</taxon>
        <taxon>Bacillaceae</taxon>
        <taxon>Shouchella</taxon>
    </lineage>
</organism>
<dbReference type="InterPro" id="IPR036412">
    <property type="entry name" value="HAD-like_sf"/>
</dbReference>
<evidence type="ECO:0000313" key="5">
    <source>
        <dbReference type="EMBL" id="PAE90520.1"/>
    </source>
</evidence>
<evidence type="ECO:0000256" key="3">
    <source>
        <dbReference type="PIRNR" id="PIRNR021362"/>
    </source>
</evidence>
<comment type="caution">
    <text evidence="5">The sequence shown here is derived from an EMBL/GenBank/DDBJ whole genome shotgun (WGS) entry which is preliminary data.</text>
</comment>
<dbReference type="EC" id="3.1.3.-" evidence="3"/>
<dbReference type="SUPFAM" id="SSF56784">
    <property type="entry name" value="HAD-like"/>
    <property type="match status" value="1"/>
</dbReference>
<dbReference type="Gene3D" id="3.40.50.1000">
    <property type="entry name" value="HAD superfamily/HAD-like"/>
    <property type="match status" value="1"/>
</dbReference>
<sequence>MKKRIGLDIDGTITDPATFVPYLNKDFNKKFTLADLSEYDLTKILRISDKEFWDWMEINEPTIYAEAELAYGAKQALLNWSKEHELIYITARRKHLTDVTTSWFANRQVPYHHIELVGKHDKLEAVKAQKLDVFLEDKHDNAVMISEEFAIPVLLFDTPYNQMPTPQSVVRVRNWQEAYHWMERWLKSGEAFPI</sequence>
<feature type="active site" description="Nucleophile" evidence="4">
    <location>
        <position position="8"/>
    </location>
</feature>
<dbReference type="PANTHER" id="PTHR35134">
    <property type="entry name" value="NUCLEOTIDASE YQFW-RELATED"/>
    <property type="match status" value="1"/>
</dbReference>
<dbReference type="Proteomes" id="UP000216207">
    <property type="component" value="Unassembled WGS sequence"/>
</dbReference>
<dbReference type="InterPro" id="IPR023214">
    <property type="entry name" value="HAD_sf"/>
</dbReference>
<accession>A0A268P5I0</accession>
<name>A0A268P5I0_SHOCL</name>
<feature type="active site" description="Proton donor" evidence="4">
    <location>
        <position position="10"/>
    </location>
</feature>
<dbReference type="InterPro" id="IPR009206">
    <property type="entry name" value="Nucleotidase_putative"/>
</dbReference>
<dbReference type="GO" id="GO:0008253">
    <property type="term" value="F:5'-nucleotidase activity"/>
    <property type="evidence" value="ECO:0007669"/>
    <property type="project" value="InterPro"/>
</dbReference>
<keyword evidence="2 3" id="KW-0378">Hydrolase</keyword>
<protein>
    <recommendedName>
        <fullName evidence="3">Nucleotidase</fullName>
        <ecNumber evidence="3">3.1.3.-</ecNumber>
    </recommendedName>
</protein>
<dbReference type="PANTHER" id="PTHR35134:SF2">
    <property type="entry name" value="NUCLEOTIDASE YQFW-RELATED"/>
    <property type="match status" value="1"/>
</dbReference>
<dbReference type="Pfam" id="PF06941">
    <property type="entry name" value="NT5C"/>
    <property type="match status" value="1"/>
</dbReference>
<evidence type="ECO:0000256" key="1">
    <source>
        <dbReference type="ARBA" id="ARBA00009589"/>
    </source>
</evidence>
<gene>
    <name evidence="5" type="ORF">CHH72_01110</name>
</gene>
<dbReference type="PIRSF" id="PIRSF021362">
    <property type="entry name" value="UCP021362_HAD"/>
    <property type="match status" value="1"/>
</dbReference>
<dbReference type="InterPro" id="IPR052419">
    <property type="entry name" value="5_3-deoxyribonucleotidase-like"/>
</dbReference>
<evidence type="ECO:0000256" key="2">
    <source>
        <dbReference type="ARBA" id="ARBA00022801"/>
    </source>
</evidence>
<dbReference type="GO" id="GO:0009264">
    <property type="term" value="P:deoxyribonucleotide catabolic process"/>
    <property type="evidence" value="ECO:0007669"/>
    <property type="project" value="InterPro"/>
</dbReference>
<dbReference type="OMA" id="FEDKHDN"/>
<evidence type="ECO:0000313" key="6">
    <source>
        <dbReference type="Proteomes" id="UP000216207"/>
    </source>
</evidence>
<dbReference type="AlphaFoldDB" id="A0A268P5I0"/>
<proteinExistence type="inferred from homology"/>
<reference evidence="5 6" key="1">
    <citation type="submission" date="2017-07" db="EMBL/GenBank/DDBJ databases">
        <title>Isolation and whole genome analysis of endospore-forming bacteria from heroin.</title>
        <authorList>
            <person name="Kalinowski J."/>
            <person name="Ahrens B."/>
            <person name="Al-Dilaimi A."/>
            <person name="Winkler A."/>
            <person name="Wibberg D."/>
            <person name="Schleenbecker U."/>
            <person name="Ruckert C."/>
            <person name="Wolfel R."/>
            <person name="Grass G."/>
        </authorList>
    </citation>
    <scope>NUCLEOTIDE SEQUENCE [LARGE SCALE GENOMIC DNA]</scope>
    <source>
        <strain evidence="5 6">7539</strain>
    </source>
</reference>
<comment type="similarity">
    <text evidence="1 3">Belongs to the 5'(3')-deoxyribonucleotidase family.</text>
</comment>
<dbReference type="RefSeq" id="WP_011246550.1">
    <property type="nucleotide sequence ID" value="NZ_BOQQ01000005.1"/>
</dbReference>
<evidence type="ECO:0000256" key="4">
    <source>
        <dbReference type="PIRSR" id="PIRSR610708-1"/>
    </source>
</evidence>
<dbReference type="EMBL" id="NPCC01000004">
    <property type="protein sequence ID" value="PAE90520.1"/>
    <property type="molecule type" value="Genomic_DNA"/>
</dbReference>